<proteinExistence type="predicted"/>
<gene>
    <name evidence="1" type="primary">LOC103524116</name>
    <name evidence="1" type="ORF">NPIL_524241</name>
</gene>
<organism evidence="1 2">
    <name type="scientific">Nephila pilipes</name>
    <name type="common">Giant wood spider</name>
    <name type="synonym">Nephila maculata</name>
    <dbReference type="NCBI Taxonomy" id="299642"/>
    <lineage>
        <taxon>Eukaryota</taxon>
        <taxon>Metazoa</taxon>
        <taxon>Ecdysozoa</taxon>
        <taxon>Arthropoda</taxon>
        <taxon>Chelicerata</taxon>
        <taxon>Arachnida</taxon>
        <taxon>Araneae</taxon>
        <taxon>Araneomorphae</taxon>
        <taxon>Entelegynae</taxon>
        <taxon>Araneoidea</taxon>
        <taxon>Nephilidae</taxon>
        <taxon>Nephila</taxon>
    </lineage>
</organism>
<dbReference type="AlphaFoldDB" id="A0A8X6N707"/>
<evidence type="ECO:0000313" key="1">
    <source>
        <dbReference type="EMBL" id="GFS97129.1"/>
    </source>
</evidence>
<name>A0A8X6N707_NEPPI</name>
<dbReference type="OrthoDB" id="6433419at2759"/>
<dbReference type="EMBL" id="BMAW01054588">
    <property type="protein sequence ID" value="GFS97129.1"/>
    <property type="molecule type" value="Genomic_DNA"/>
</dbReference>
<protein>
    <submittedName>
        <fullName evidence="1">Uncharacterized protein LOC103524116</fullName>
    </submittedName>
</protein>
<sequence length="117" mass="13650">MRLPILKRLAGVKCGRNTDTLKTTYTTYIQPILNYCNGVLILASERTLNLLDKFENHVFRMKTGEVKSTPVLAMKLLCHHQPMTNLIQKNATVLYNRIIRLPNNSFWRDYDYGRHVI</sequence>
<comment type="caution">
    <text evidence="1">The sequence shown here is derived from an EMBL/GenBank/DDBJ whole genome shotgun (WGS) entry which is preliminary data.</text>
</comment>
<evidence type="ECO:0000313" key="2">
    <source>
        <dbReference type="Proteomes" id="UP000887013"/>
    </source>
</evidence>
<keyword evidence="2" id="KW-1185">Reference proteome</keyword>
<dbReference type="Proteomes" id="UP000887013">
    <property type="component" value="Unassembled WGS sequence"/>
</dbReference>
<reference evidence="1" key="1">
    <citation type="submission" date="2020-08" db="EMBL/GenBank/DDBJ databases">
        <title>Multicomponent nature underlies the extraordinary mechanical properties of spider dragline silk.</title>
        <authorList>
            <person name="Kono N."/>
            <person name="Nakamura H."/>
            <person name="Mori M."/>
            <person name="Yoshida Y."/>
            <person name="Ohtoshi R."/>
            <person name="Malay A.D."/>
            <person name="Moran D.A.P."/>
            <person name="Tomita M."/>
            <person name="Numata K."/>
            <person name="Arakawa K."/>
        </authorList>
    </citation>
    <scope>NUCLEOTIDE SEQUENCE</scope>
</reference>
<accession>A0A8X6N707</accession>